<comment type="caution">
    <text evidence="1">The sequence shown here is derived from an EMBL/GenBank/DDBJ whole genome shotgun (WGS) entry which is preliminary data.</text>
</comment>
<dbReference type="Gene3D" id="3.40.1350.10">
    <property type="match status" value="1"/>
</dbReference>
<dbReference type="GO" id="GO:0003676">
    <property type="term" value="F:nucleic acid binding"/>
    <property type="evidence" value="ECO:0007669"/>
    <property type="project" value="InterPro"/>
</dbReference>
<dbReference type="EMBL" id="JAAMPJ010000011">
    <property type="protein sequence ID" value="NGY64112.1"/>
    <property type="molecule type" value="Genomic_DNA"/>
</dbReference>
<keyword evidence="2" id="KW-1185">Reference proteome</keyword>
<dbReference type="RefSeq" id="WP_166052899.1">
    <property type="nucleotide sequence ID" value="NZ_JAAMPJ010000011.1"/>
</dbReference>
<dbReference type="AlphaFoldDB" id="A0A7C9VVG5"/>
<reference evidence="1 2" key="1">
    <citation type="submission" date="2020-03" db="EMBL/GenBank/DDBJ databases">
        <title>Isolation and identification of active actinomycetes.</title>
        <authorList>
            <person name="Sun X."/>
        </authorList>
    </citation>
    <scope>NUCLEOTIDE SEQUENCE [LARGE SCALE GENOMIC DNA]</scope>
    <source>
        <strain evidence="1 2">NEAU-D13</strain>
    </source>
</reference>
<dbReference type="InterPro" id="IPR011856">
    <property type="entry name" value="tRNA_endonuc-like_dom_sf"/>
</dbReference>
<evidence type="ECO:0000313" key="2">
    <source>
        <dbReference type="Proteomes" id="UP000481360"/>
    </source>
</evidence>
<accession>A0A7C9VVG5</accession>
<dbReference type="Proteomes" id="UP000481360">
    <property type="component" value="Unassembled WGS sequence"/>
</dbReference>
<name>A0A7C9VVG5_9PSEU</name>
<gene>
    <name evidence="1" type="ORF">G7043_34860</name>
</gene>
<evidence type="ECO:0000313" key="1">
    <source>
        <dbReference type="EMBL" id="NGY64112.1"/>
    </source>
</evidence>
<protein>
    <submittedName>
        <fullName evidence="1">Uncharacterized protein</fullName>
    </submittedName>
</protein>
<proteinExistence type="predicted"/>
<organism evidence="1 2">
    <name type="scientific">Lentzea alba</name>
    <dbReference type="NCBI Taxonomy" id="2714351"/>
    <lineage>
        <taxon>Bacteria</taxon>
        <taxon>Bacillati</taxon>
        <taxon>Actinomycetota</taxon>
        <taxon>Actinomycetes</taxon>
        <taxon>Pseudonocardiales</taxon>
        <taxon>Pseudonocardiaceae</taxon>
        <taxon>Lentzea</taxon>
    </lineage>
</organism>
<sequence length="166" mass="19026">MKNAGQHSYEHECRIRDYYAAELERHRPNERLVARENSYAGTTVRADMRTIDRTNTVRLWEFKIHASYEALGQILVYVAMARRAEGYDPLIRGVIAAFDFLPELVDTVERLNLNIELVTLPRVLALAGRIPTNHSPVAIPVIPSFTSHSFSLDVNHQPAKRQEYPK</sequence>